<keyword evidence="2" id="KW-0479">Metal-binding</keyword>
<keyword evidence="4" id="KW-0812">Transmembrane</keyword>
<dbReference type="EMBL" id="PDCK01000042">
    <property type="protein sequence ID" value="PRQ40229.1"/>
    <property type="molecule type" value="Genomic_DNA"/>
</dbReference>
<evidence type="ECO:0000256" key="2">
    <source>
        <dbReference type="ARBA" id="ARBA00022723"/>
    </source>
</evidence>
<keyword evidence="6" id="KW-1185">Reference proteome</keyword>
<dbReference type="SUPFAM" id="SSF48264">
    <property type="entry name" value="Cytochrome P450"/>
    <property type="match status" value="1"/>
</dbReference>
<reference evidence="5 6" key="1">
    <citation type="journal article" date="2018" name="Nat. Genet.">
        <title>The Rosa genome provides new insights in the design of modern roses.</title>
        <authorList>
            <person name="Bendahmane M."/>
        </authorList>
    </citation>
    <scope>NUCLEOTIDE SEQUENCE [LARGE SCALE GENOMIC DNA]</scope>
    <source>
        <strain evidence="6">cv. Old Blush</strain>
    </source>
</reference>
<evidence type="ECO:0000256" key="4">
    <source>
        <dbReference type="SAM" id="Phobius"/>
    </source>
</evidence>
<dbReference type="Gramene" id="PRQ40229">
    <property type="protein sequence ID" value="PRQ40229"/>
    <property type="gene ID" value="RchiOBHm_Chr4g0433821"/>
</dbReference>
<protein>
    <submittedName>
        <fullName evidence="5">Putative cytochrome P450</fullName>
    </submittedName>
</protein>
<accession>A0A2P6R1H3</accession>
<dbReference type="Proteomes" id="UP000238479">
    <property type="component" value="Chromosome 4"/>
</dbReference>
<evidence type="ECO:0000256" key="1">
    <source>
        <dbReference type="ARBA" id="ARBA00010617"/>
    </source>
</evidence>
<dbReference type="GO" id="GO:0020037">
    <property type="term" value="F:heme binding"/>
    <property type="evidence" value="ECO:0007669"/>
    <property type="project" value="InterPro"/>
</dbReference>
<evidence type="ECO:0000256" key="3">
    <source>
        <dbReference type="ARBA" id="ARBA00023004"/>
    </source>
</evidence>
<organism evidence="5 6">
    <name type="scientific">Rosa chinensis</name>
    <name type="common">China rose</name>
    <dbReference type="NCBI Taxonomy" id="74649"/>
    <lineage>
        <taxon>Eukaryota</taxon>
        <taxon>Viridiplantae</taxon>
        <taxon>Streptophyta</taxon>
        <taxon>Embryophyta</taxon>
        <taxon>Tracheophyta</taxon>
        <taxon>Spermatophyta</taxon>
        <taxon>Magnoliopsida</taxon>
        <taxon>eudicotyledons</taxon>
        <taxon>Gunneridae</taxon>
        <taxon>Pentapetalae</taxon>
        <taxon>rosids</taxon>
        <taxon>fabids</taxon>
        <taxon>Rosales</taxon>
        <taxon>Rosaceae</taxon>
        <taxon>Rosoideae</taxon>
        <taxon>Rosoideae incertae sedis</taxon>
        <taxon>Rosa</taxon>
    </lineage>
</organism>
<dbReference type="InterPro" id="IPR036396">
    <property type="entry name" value="Cyt_P450_sf"/>
</dbReference>
<sequence>MDYNLYMFLSTLLAIFTTTTLAFLFCAYKSKCHEKFINLPPGSFGWPIIGETFAFLHNDHEKFVGNRMKKYSSKIFKTKILGEPTVVLCGTAGHKFVASNEEKLFVAWRPHSMQKLFHSSYQKAASTVIPRQIKKHVARAPGFLRAEALVSYVGGMDSMVLDHLKTHWDGKQVVEAHRLTSYSF</sequence>
<keyword evidence="3" id="KW-0408">Iron</keyword>
<dbReference type="AlphaFoldDB" id="A0A2P6R1H3"/>
<dbReference type="OMA" id="CHEKFIN"/>
<comment type="similarity">
    <text evidence="1">Belongs to the cytochrome P450 family.</text>
</comment>
<dbReference type="PANTHER" id="PTHR24286:SF88">
    <property type="entry name" value="BETA-AMYRIN 28-OXIDASE-LIKE"/>
    <property type="match status" value="1"/>
</dbReference>
<dbReference type="GO" id="GO:0016125">
    <property type="term" value="P:sterol metabolic process"/>
    <property type="evidence" value="ECO:0007669"/>
    <property type="project" value="TreeGrafter"/>
</dbReference>
<name>A0A2P6R1H3_ROSCH</name>
<keyword evidence="4" id="KW-0472">Membrane</keyword>
<gene>
    <name evidence="5" type="ORF">RchiOBHm_Chr4g0433821</name>
</gene>
<comment type="caution">
    <text evidence="5">The sequence shown here is derived from an EMBL/GenBank/DDBJ whole genome shotgun (WGS) entry which is preliminary data.</text>
</comment>
<dbReference type="GO" id="GO:0005506">
    <property type="term" value="F:iron ion binding"/>
    <property type="evidence" value="ECO:0007669"/>
    <property type="project" value="InterPro"/>
</dbReference>
<dbReference type="GO" id="GO:0016705">
    <property type="term" value="F:oxidoreductase activity, acting on paired donors, with incorporation or reduction of molecular oxygen"/>
    <property type="evidence" value="ECO:0007669"/>
    <property type="project" value="InterPro"/>
</dbReference>
<dbReference type="Gene3D" id="1.10.630.10">
    <property type="entry name" value="Cytochrome P450"/>
    <property type="match status" value="1"/>
</dbReference>
<evidence type="ECO:0000313" key="6">
    <source>
        <dbReference type="Proteomes" id="UP000238479"/>
    </source>
</evidence>
<dbReference type="PANTHER" id="PTHR24286">
    <property type="entry name" value="CYTOCHROME P450 26"/>
    <property type="match status" value="1"/>
</dbReference>
<evidence type="ECO:0000313" key="5">
    <source>
        <dbReference type="EMBL" id="PRQ40229.1"/>
    </source>
</evidence>
<proteinExistence type="inferred from homology"/>
<dbReference type="GO" id="GO:0004497">
    <property type="term" value="F:monooxygenase activity"/>
    <property type="evidence" value="ECO:0007669"/>
    <property type="project" value="InterPro"/>
</dbReference>
<feature type="transmembrane region" description="Helical" evidence="4">
    <location>
        <begin position="6"/>
        <end position="28"/>
    </location>
</feature>
<keyword evidence="4" id="KW-1133">Transmembrane helix</keyword>